<evidence type="ECO:0000313" key="2">
    <source>
        <dbReference type="Proteomes" id="UP000193420"/>
    </source>
</evidence>
<name>A0A1X7KJ23_9FLAO</name>
<dbReference type="RefSeq" id="WP_085499732.1">
    <property type="nucleotide sequence ID" value="NZ_FXAO01000006.1"/>
</dbReference>
<reference evidence="2" key="1">
    <citation type="submission" date="2017-04" db="EMBL/GenBank/DDBJ databases">
        <authorList>
            <person name="Varghese N."/>
            <person name="Submissions S."/>
        </authorList>
    </citation>
    <scope>NUCLEOTIDE SEQUENCE [LARGE SCALE GENOMIC DNA]</scope>
    <source>
        <strain evidence="2">DSM 19835</strain>
    </source>
</reference>
<proteinExistence type="predicted"/>
<dbReference type="EMBL" id="FXAO01000006">
    <property type="protein sequence ID" value="SMG41230.1"/>
    <property type="molecule type" value="Genomic_DNA"/>
</dbReference>
<dbReference type="Gene3D" id="3.40.720.10">
    <property type="entry name" value="Alkaline Phosphatase, subunit A"/>
    <property type="match status" value="1"/>
</dbReference>
<sequence length="489" mass="54528">MSTEKSILQGLGRRDFLGKMGMGLGSVALTSLLNPIDALAGTGIGGRNTRGNGGALHLPHFIPKAKRVIYLFQSGGPSQQDMFDYKPLLRELNGQDLPNSVRQGQRLTGMSAFQNSLPLAGSHFDFKQYGKSGMWVSDLLPHTSKIVDELCFIKSMYTEAINHDPAITFFQTGSQQPGRPSIGSWLSYGLGSDNENLPAFSVLLSRSHPFGQPLYSRLWGNGFLPSQHQGVQFRSGKDPVLYLANPHGITDTSRKNALDALEELHTLNVDKMGTQELSSKISQYEMAYRMQTSVPEAMSIADEPDYILDMYGPEAKIPGSYAYNCVLARRLVEKDVKFVQLYHQGWDQHGNLPSDIKKQCKSTDQPSAALVMDLKQRGLLDDTLVIWGGEFGRTSYSQGRLTKDNYGRDHHPRCFTMWMAGAGVKSGYIHGETDDFGYNIVENPVHVHDFQATLMHLLGIDHERLTYKFQGRRFRLTDVHGHVIKDILT</sequence>
<dbReference type="Proteomes" id="UP000193420">
    <property type="component" value="Unassembled WGS sequence"/>
</dbReference>
<protein>
    <recommendedName>
        <fullName evidence="3">Tat (Twin-arginine translocation) pathway signal sequence</fullName>
    </recommendedName>
</protein>
<dbReference type="InterPro" id="IPR017850">
    <property type="entry name" value="Alkaline_phosphatase_core_sf"/>
</dbReference>
<dbReference type="PANTHER" id="PTHR43737:SF1">
    <property type="entry name" value="DUF1501 DOMAIN-CONTAINING PROTEIN"/>
    <property type="match status" value="1"/>
</dbReference>
<dbReference type="OrthoDB" id="908850at2"/>
<gene>
    <name evidence="1" type="ORF">SAMN03080602_02978</name>
</gene>
<dbReference type="SUPFAM" id="SSF53649">
    <property type="entry name" value="Alkaline phosphatase-like"/>
    <property type="match status" value="1"/>
</dbReference>
<evidence type="ECO:0008006" key="3">
    <source>
        <dbReference type="Google" id="ProtNLM"/>
    </source>
</evidence>
<dbReference type="InterPro" id="IPR006311">
    <property type="entry name" value="TAT_signal"/>
</dbReference>
<dbReference type="Pfam" id="PF07394">
    <property type="entry name" value="DUF1501"/>
    <property type="match status" value="1"/>
</dbReference>
<dbReference type="STRING" id="188872.SAMN03080602_02978"/>
<accession>A0A1X7KJ23</accession>
<evidence type="ECO:0000313" key="1">
    <source>
        <dbReference type="EMBL" id="SMG41230.1"/>
    </source>
</evidence>
<dbReference type="InterPro" id="IPR010869">
    <property type="entry name" value="DUF1501"/>
</dbReference>
<dbReference type="AlphaFoldDB" id="A0A1X7KJ23"/>
<keyword evidence="2" id="KW-1185">Reference proteome</keyword>
<dbReference type="PROSITE" id="PS51318">
    <property type="entry name" value="TAT"/>
    <property type="match status" value="1"/>
</dbReference>
<organism evidence="1 2">
    <name type="scientific">Arenibacter troitsensis</name>
    <dbReference type="NCBI Taxonomy" id="188872"/>
    <lineage>
        <taxon>Bacteria</taxon>
        <taxon>Pseudomonadati</taxon>
        <taxon>Bacteroidota</taxon>
        <taxon>Flavobacteriia</taxon>
        <taxon>Flavobacteriales</taxon>
        <taxon>Flavobacteriaceae</taxon>
        <taxon>Arenibacter</taxon>
    </lineage>
</organism>
<dbReference type="PANTHER" id="PTHR43737">
    <property type="entry name" value="BLL7424 PROTEIN"/>
    <property type="match status" value="1"/>
</dbReference>